<feature type="domain" description="START" evidence="2">
    <location>
        <begin position="71"/>
        <end position="179"/>
    </location>
</feature>
<evidence type="ECO:0000313" key="3">
    <source>
        <dbReference type="EMBL" id="KAG6399945.1"/>
    </source>
</evidence>
<gene>
    <name evidence="3" type="ORF">SASPL_141431</name>
</gene>
<dbReference type="AlphaFoldDB" id="A0A8X8WQJ0"/>
<evidence type="ECO:0000256" key="1">
    <source>
        <dbReference type="SAM" id="Phobius"/>
    </source>
</evidence>
<keyword evidence="1" id="KW-1133">Transmembrane helix</keyword>
<evidence type="ECO:0000313" key="4">
    <source>
        <dbReference type="Proteomes" id="UP000298416"/>
    </source>
</evidence>
<evidence type="ECO:0000259" key="2">
    <source>
        <dbReference type="PROSITE" id="PS50848"/>
    </source>
</evidence>
<dbReference type="Proteomes" id="UP000298416">
    <property type="component" value="Unassembled WGS sequence"/>
</dbReference>
<dbReference type="PANTHER" id="PTHR19308:SF13">
    <property type="entry name" value="OS02G0468400 PROTEIN"/>
    <property type="match status" value="1"/>
</dbReference>
<keyword evidence="4" id="KW-1185">Reference proteome</keyword>
<organism evidence="3">
    <name type="scientific">Salvia splendens</name>
    <name type="common">Scarlet sage</name>
    <dbReference type="NCBI Taxonomy" id="180675"/>
    <lineage>
        <taxon>Eukaryota</taxon>
        <taxon>Viridiplantae</taxon>
        <taxon>Streptophyta</taxon>
        <taxon>Embryophyta</taxon>
        <taxon>Tracheophyta</taxon>
        <taxon>Spermatophyta</taxon>
        <taxon>Magnoliopsida</taxon>
        <taxon>eudicotyledons</taxon>
        <taxon>Gunneridae</taxon>
        <taxon>Pentapetalae</taxon>
        <taxon>asterids</taxon>
        <taxon>lamiids</taxon>
        <taxon>Lamiales</taxon>
        <taxon>Lamiaceae</taxon>
        <taxon>Nepetoideae</taxon>
        <taxon>Mentheae</taxon>
        <taxon>Salviinae</taxon>
        <taxon>Salvia</taxon>
        <taxon>Salvia subgen. Calosphace</taxon>
        <taxon>core Calosphace</taxon>
    </lineage>
</organism>
<dbReference type="PANTHER" id="PTHR19308">
    <property type="entry name" value="PHOSPHATIDYLCHOLINE TRANSFER PROTEIN"/>
    <property type="match status" value="1"/>
</dbReference>
<protein>
    <recommendedName>
        <fullName evidence="2">START domain-containing protein</fullName>
    </recommendedName>
</protein>
<dbReference type="GO" id="GO:0005737">
    <property type="term" value="C:cytoplasm"/>
    <property type="evidence" value="ECO:0007669"/>
    <property type="project" value="UniProtKB-ARBA"/>
</dbReference>
<dbReference type="GO" id="GO:0008289">
    <property type="term" value="F:lipid binding"/>
    <property type="evidence" value="ECO:0007669"/>
    <property type="project" value="InterPro"/>
</dbReference>
<reference evidence="3" key="1">
    <citation type="submission" date="2018-01" db="EMBL/GenBank/DDBJ databases">
        <authorList>
            <person name="Mao J.F."/>
        </authorList>
    </citation>
    <scope>NUCLEOTIDE SEQUENCE</scope>
    <source>
        <strain evidence="3">Huo1</strain>
        <tissue evidence="3">Leaf</tissue>
    </source>
</reference>
<name>A0A8X8WQJ0_SALSN</name>
<feature type="transmembrane region" description="Helical" evidence="1">
    <location>
        <begin position="20"/>
        <end position="38"/>
    </location>
</feature>
<sequence length="346" mass="39259">MKLVWDWEEEFKFSPKMDGYGLTWTFSVLLFISLYRFLSFRRRSPPLNSPSSPAAAAAPIQAREVIFDSDLKNLMEELDESKGNWENLIQKSSNSVSYTAKCCKPKVGVGALKYLSVTTFEDCSVDMVLDFYMDSDYRMEWDKTVVQDQQLQLDQTTATEFGRTVKKFPLLTRRDYMDLSTWCKRCFPGRNACEIRMVHQEDAGLNVEMAKLAFIKRIWSYVCKMDDALRKYTVKKQNKLSPISGPRLSIQKVPAEFEDTDNSISTVDEQTLAVGANQHVVTCKSNKTRLRRMPSSKLIANGLVLLGGAICLSRGHSSLGSKVAMAYLLGKLTKRGASYEKQGHRV</sequence>
<proteinExistence type="predicted"/>
<dbReference type="SUPFAM" id="SSF55961">
    <property type="entry name" value="Bet v1-like"/>
    <property type="match status" value="1"/>
</dbReference>
<dbReference type="InterPro" id="IPR051213">
    <property type="entry name" value="START_lipid_transfer"/>
</dbReference>
<comment type="caution">
    <text evidence="3">The sequence shown here is derived from an EMBL/GenBank/DDBJ whole genome shotgun (WGS) entry which is preliminary data.</text>
</comment>
<accession>A0A8X8WQJ0</accession>
<keyword evidence="1" id="KW-0472">Membrane</keyword>
<dbReference type="InterPro" id="IPR002913">
    <property type="entry name" value="START_lipid-bd_dom"/>
</dbReference>
<dbReference type="PROSITE" id="PS50848">
    <property type="entry name" value="START"/>
    <property type="match status" value="1"/>
</dbReference>
<dbReference type="InterPro" id="IPR023393">
    <property type="entry name" value="START-like_dom_sf"/>
</dbReference>
<keyword evidence="1" id="KW-0812">Transmembrane</keyword>
<dbReference type="EMBL" id="PNBA02000015">
    <property type="protein sequence ID" value="KAG6399945.1"/>
    <property type="molecule type" value="Genomic_DNA"/>
</dbReference>
<dbReference type="Gene3D" id="3.30.530.20">
    <property type="match status" value="1"/>
</dbReference>
<reference evidence="3" key="2">
    <citation type="submission" date="2020-08" db="EMBL/GenBank/DDBJ databases">
        <title>Plant Genome Project.</title>
        <authorList>
            <person name="Zhang R.-G."/>
        </authorList>
    </citation>
    <scope>NUCLEOTIDE SEQUENCE</scope>
    <source>
        <strain evidence="3">Huo1</strain>
        <tissue evidence="3">Leaf</tissue>
    </source>
</reference>